<keyword evidence="2" id="KW-1185">Reference proteome</keyword>
<dbReference type="Proteomes" id="UP000011859">
    <property type="component" value="Chromosome"/>
</dbReference>
<dbReference type="KEGG" id="rhd:R2APBS1_0941"/>
<reference evidence="1 2" key="1">
    <citation type="submission" date="2012-04" db="EMBL/GenBank/DDBJ databases">
        <title>Complete genome of Rhodanobacter sp. 2APBS1.</title>
        <authorList>
            <consortium name="US DOE Joint Genome Institute"/>
            <person name="Huntemann M."/>
            <person name="Wei C.-L."/>
            <person name="Han J."/>
            <person name="Detter J.C."/>
            <person name="Han C."/>
            <person name="Tapia R."/>
            <person name="Munk A.C.C."/>
            <person name="Chen A."/>
            <person name="Krypides N."/>
            <person name="Mavromatis K."/>
            <person name="Markowitz V."/>
            <person name="Szeto E."/>
            <person name="Ivanova N."/>
            <person name="Mikhailova N."/>
            <person name="Ovchinnikova G."/>
            <person name="Pagani I."/>
            <person name="Pati A."/>
            <person name="Goodwin L."/>
            <person name="Peters L."/>
            <person name="Pitluck S."/>
            <person name="Woyke T."/>
            <person name="Prakash O."/>
            <person name="Elkins J."/>
            <person name="Brown S."/>
            <person name="Palumbo A."/>
            <person name="Hemme C."/>
            <person name="Zhou J."/>
            <person name="Watson D."/>
            <person name="Jardine P."/>
            <person name="Kostka J."/>
            <person name="Green S."/>
        </authorList>
    </citation>
    <scope>NUCLEOTIDE SEQUENCE [LARGE SCALE GENOMIC DNA]</scope>
    <source>
        <strain evidence="1 2">2APBS1</strain>
    </source>
</reference>
<evidence type="ECO:0000313" key="1">
    <source>
        <dbReference type="EMBL" id="AGG88102.1"/>
    </source>
</evidence>
<sequence length="72" mass="7928">MAERVAYIHKLNEMQVKLRDEAQDPVASIGFGLFKMWIAAVAANDNQLTRDIAAHLAKYSEVGDLSALENAP</sequence>
<dbReference type="HOGENOM" id="CLU_2719665_0_0_6"/>
<gene>
    <name evidence="1" type="ORF">R2APBS1_0941</name>
</gene>
<dbReference type="EMBL" id="CP003470">
    <property type="protein sequence ID" value="AGG88102.1"/>
    <property type="molecule type" value="Genomic_DNA"/>
</dbReference>
<organism evidence="1 2">
    <name type="scientific">Rhodanobacter denitrificans</name>
    <dbReference type="NCBI Taxonomy" id="666685"/>
    <lineage>
        <taxon>Bacteria</taxon>
        <taxon>Pseudomonadati</taxon>
        <taxon>Pseudomonadota</taxon>
        <taxon>Gammaproteobacteria</taxon>
        <taxon>Lysobacterales</taxon>
        <taxon>Rhodanobacteraceae</taxon>
        <taxon>Rhodanobacter</taxon>
    </lineage>
</organism>
<evidence type="ECO:0000313" key="2">
    <source>
        <dbReference type="Proteomes" id="UP000011859"/>
    </source>
</evidence>
<accession>M4NDY0</accession>
<protein>
    <submittedName>
        <fullName evidence="1">Uncharacterized protein</fullName>
    </submittedName>
</protein>
<name>M4NDY0_9GAMM</name>
<proteinExistence type="predicted"/>
<dbReference type="AlphaFoldDB" id="M4NDY0"/>